<reference evidence="1" key="1">
    <citation type="journal article" date="2020" name="New Phytol.">
        <title>Comparative genomics reveals dynamic genome evolution in host specialist ectomycorrhizal fungi.</title>
        <authorList>
            <person name="Lofgren L.A."/>
            <person name="Nguyen N.H."/>
            <person name="Vilgalys R."/>
            <person name="Ruytinx J."/>
            <person name="Liao H.L."/>
            <person name="Branco S."/>
            <person name="Kuo A."/>
            <person name="LaButti K."/>
            <person name="Lipzen A."/>
            <person name="Andreopoulos W."/>
            <person name="Pangilinan J."/>
            <person name="Riley R."/>
            <person name="Hundley H."/>
            <person name="Na H."/>
            <person name="Barry K."/>
            <person name="Grigoriev I.V."/>
            <person name="Stajich J.E."/>
            <person name="Kennedy P.G."/>
        </authorList>
    </citation>
    <scope>NUCLEOTIDE SEQUENCE</scope>
    <source>
        <strain evidence="1">FC423</strain>
    </source>
</reference>
<dbReference type="Proteomes" id="UP000823399">
    <property type="component" value="Unassembled WGS sequence"/>
</dbReference>
<dbReference type="AlphaFoldDB" id="A0A9P7JQ84"/>
<name>A0A9P7JQ84_9AGAM</name>
<comment type="caution">
    <text evidence="1">The sequence shown here is derived from an EMBL/GenBank/DDBJ whole genome shotgun (WGS) entry which is preliminary data.</text>
</comment>
<accession>A0A9P7JQ84</accession>
<protein>
    <submittedName>
        <fullName evidence="1">Uncharacterized protein</fullName>
    </submittedName>
</protein>
<gene>
    <name evidence="1" type="ORF">F5147DRAFT_656199</name>
</gene>
<dbReference type="GeneID" id="64696334"/>
<sequence length="209" mass="23662">MTYQVTGQFSQSTRNSCQWQLGHNRNENMRKSAMTYQEKETVQRRYGKRMANEDTKLLLETLLGGDSEFYEGLADLQKDIQRKMQCRVSNSGGDPDVEMLDEKFENAQILGKDVKNLSGAMLKKWYEGGWYELFNSQLGEHPGLVWEEEFHSGIISDTLIISSDESDTSDEEHKVKLKKACGKALQRSTSSAAETKAQISIKRGACTTT</sequence>
<dbReference type="EMBL" id="JABBWM010000063">
    <property type="protein sequence ID" value="KAG2097958.1"/>
    <property type="molecule type" value="Genomic_DNA"/>
</dbReference>
<evidence type="ECO:0000313" key="2">
    <source>
        <dbReference type="Proteomes" id="UP000823399"/>
    </source>
</evidence>
<organism evidence="1 2">
    <name type="scientific">Suillus discolor</name>
    <dbReference type="NCBI Taxonomy" id="1912936"/>
    <lineage>
        <taxon>Eukaryota</taxon>
        <taxon>Fungi</taxon>
        <taxon>Dikarya</taxon>
        <taxon>Basidiomycota</taxon>
        <taxon>Agaricomycotina</taxon>
        <taxon>Agaricomycetes</taxon>
        <taxon>Agaricomycetidae</taxon>
        <taxon>Boletales</taxon>
        <taxon>Suillineae</taxon>
        <taxon>Suillaceae</taxon>
        <taxon>Suillus</taxon>
    </lineage>
</organism>
<dbReference type="OrthoDB" id="2683482at2759"/>
<evidence type="ECO:0000313" key="1">
    <source>
        <dbReference type="EMBL" id="KAG2097958.1"/>
    </source>
</evidence>
<proteinExistence type="predicted"/>
<dbReference type="RefSeq" id="XP_041288716.1">
    <property type="nucleotide sequence ID" value="XM_041434075.1"/>
</dbReference>
<keyword evidence="2" id="KW-1185">Reference proteome</keyword>